<dbReference type="Proteomes" id="UP000276133">
    <property type="component" value="Unassembled WGS sequence"/>
</dbReference>
<comment type="caution">
    <text evidence="1">The sequence shown here is derived from an EMBL/GenBank/DDBJ whole genome shotgun (WGS) entry which is preliminary data.</text>
</comment>
<keyword evidence="2" id="KW-1185">Reference proteome</keyword>
<organism evidence="1 2">
    <name type="scientific">Brachionus plicatilis</name>
    <name type="common">Marine rotifer</name>
    <name type="synonym">Brachionus muelleri</name>
    <dbReference type="NCBI Taxonomy" id="10195"/>
    <lineage>
        <taxon>Eukaryota</taxon>
        <taxon>Metazoa</taxon>
        <taxon>Spiralia</taxon>
        <taxon>Gnathifera</taxon>
        <taxon>Rotifera</taxon>
        <taxon>Eurotatoria</taxon>
        <taxon>Monogononta</taxon>
        <taxon>Pseudotrocha</taxon>
        <taxon>Ploima</taxon>
        <taxon>Brachionidae</taxon>
        <taxon>Brachionus</taxon>
    </lineage>
</organism>
<dbReference type="AlphaFoldDB" id="A0A3M7SHI7"/>
<gene>
    <name evidence="1" type="ORF">BpHYR1_023984</name>
</gene>
<name>A0A3M7SHI7_BRAPC</name>
<reference evidence="1 2" key="1">
    <citation type="journal article" date="2018" name="Sci. Rep.">
        <title>Genomic signatures of local adaptation to the degree of environmental predictability in rotifers.</title>
        <authorList>
            <person name="Franch-Gras L."/>
            <person name="Hahn C."/>
            <person name="Garcia-Roger E.M."/>
            <person name="Carmona M.J."/>
            <person name="Serra M."/>
            <person name="Gomez A."/>
        </authorList>
    </citation>
    <scope>NUCLEOTIDE SEQUENCE [LARGE SCALE GENOMIC DNA]</scope>
    <source>
        <strain evidence="1">HYR1</strain>
    </source>
</reference>
<sequence>MPFNNNGLSGLIFNAPSLIGKKDKEKKKIKKLCTNYDYLSSRFIFICEHTNLIESTKPRFLSTNIWSILSNEVFGLYSITTIYK</sequence>
<evidence type="ECO:0000313" key="1">
    <source>
        <dbReference type="EMBL" id="RNA35179.1"/>
    </source>
</evidence>
<evidence type="ECO:0000313" key="2">
    <source>
        <dbReference type="Proteomes" id="UP000276133"/>
    </source>
</evidence>
<proteinExistence type="predicted"/>
<dbReference type="EMBL" id="REGN01001366">
    <property type="protein sequence ID" value="RNA35179.1"/>
    <property type="molecule type" value="Genomic_DNA"/>
</dbReference>
<protein>
    <submittedName>
        <fullName evidence="1">Uncharacterized protein</fullName>
    </submittedName>
</protein>
<accession>A0A3M7SHI7</accession>